<comment type="caution">
    <text evidence="6">The sequence shown here is derived from an EMBL/GenBank/DDBJ whole genome shotgun (WGS) entry which is preliminary data.</text>
</comment>
<dbReference type="InterPro" id="IPR035965">
    <property type="entry name" value="PAS-like_dom_sf"/>
</dbReference>
<dbReference type="SUPFAM" id="SSF55073">
    <property type="entry name" value="Nucleotide cyclase"/>
    <property type="match status" value="1"/>
</dbReference>
<evidence type="ECO:0000259" key="2">
    <source>
        <dbReference type="PROSITE" id="PS50112"/>
    </source>
</evidence>
<dbReference type="PROSITE" id="PS50883">
    <property type="entry name" value="EAL"/>
    <property type="match status" value="1"/>
</dbReference>
<dbReference type="NCBIfam" id="TIGR00254">
    <property type="entry name" value="GGDEF"/>
    <property type="match status" value="1"/>
</dbReference>
<accession>A0ABX5IZT3</accession>
<dbReference type="InterPro" id="IPR013656">
    <property type="entry name" value="PAS_4"/>
</dbReference>
<dbReference type="SUPFAM" id="SSF55781">
    <property type="entry name" value="GAF domain-like"/>
    <property type="match status" value="1"/>
</dbReference>
<feature type="domain" description="PAS" evidence="2">
    <location>
        <begin position="637"/>
        <end position="707"/>
    </location>
</feature>
<dbReference type="PROSITE" id="PS50887">
    <property type="entry name" value="GGDEF"/>
    <property type="match status" value="1"/>
</dbReference>
<dbReference type="InterPro" id="IPR043128">
    <property type="entry name" value="Rev_trsase/Diguanyl_cyclase"/>
</dbReference>
<dbReference type="InterPro" id="IPR035919">
    <property type="entry name" value="EAL_sf"/>
</dbReference>
<dbReference type="SUPFAM" id="SSF141868">
    <property type="entry name" value="EAL domain-like"/>
    <property type="match status" value="1"/>
</dbReference>
<protein>
    <recommendedName>
        <fullName evidence="8">EAL domain-containing protein</fullName>
    </recommendedName>
</protein>
<reference evidence="6 7" key="1">
    <citation type="submission" date="2018-03" db="EMBL/GenBank/DDBJ databases">
        <authorList>
            <person name="Zhou J."/>
            <person name="Li X."/>
            <person name="Xue M."/>
            <person name="Yin J."/>
        </authorList>
    </citation>
    <scope>NUCLEOTIDE SEQUENCE [LARGE SCALE GENOMIC DNA]</scope>
    <source>
        <strain evidence="6 7">SYSU ZJ2214</strain>
    </source>
</reference>
<feature type="domain" description="EAL" evidence="4">
    <location>
        <begin position="1058"/>
        <end position="1311"/>
    </location>
</feature>
<feature type="domain" description="PAC" evidence="3">
    <location>
        <begin position="830"/>
        <end position="884"/>
    </location>
</feature>
<evidence type="ECO:0008006" key="8">
    <source>
        <dbReference type="Google" id="ProtNLM"/>
    </source>
</evidence>
<evidence type="ECO:0000259" key="5">
    <source>
        <dbReference type="PROSITE" id="PS50887"/>
    </source>
</evidence>
<dbReference type="SMART" id="SM00267">
    <property type="entry name" value="GGDEF"/>
    <property type="match status" value="1"/>
</dbReference>
<dbReference type="InterPro" id="IPR052155">
    <property type="entry name" value="Biofilm_reg_signaling"/>
</dbReference>
<evidence type="ECO:0000313" key="6">
    <source>
        <dbReference type="EMBL" id="PTL95215.1"/>
    </source>
</evidence>
<dbReference type="InterPro" id="IPR000014">
    <property type="entry name" value="PAS"/>
</dbReference>
<feature type="domain" description="GGDEF" evidence="5">
    <location>
        <begin position="916"/>
        <end position="1049"/>
    </location>
</feature>
<name>A0ABX5IZT3_9GAMM</name>
<gene>
    <name evidence="6" type="ORF">C6W88_07700</name>
</gene>
<dbReference type="InterPro" id="IPR001610">
    <property type="entry name" value="PAC"/>
</dbReference>
<dbReference type="CDD" id="cd01948">
    <property type="entry name" value="EAL"/>
    <property type="match status" value="1"/>
</dbReference>
<dbReference type="InterPro" id="IPR029016">
    <property type="entry name" value="GAF-like_dom_sf"/>
</dbReference>
<dbReference type="Pfam" id="PF08448">
    <property type="entry name" value="PAS_4"/>
    <property type="match status" value="1"/>
</dbReference>
<proteinExistence type="predicted"/>
<dbReference type="Gene3D" id="3.30.450.40">
    <property type="match status" value="1"/>
</dbReference>
<feature type="transmembrane region" description="Helical" evidence="1">
    <location>
        <begin position="168"/>
        <end position="188"/>
    </location>
</feature>
<dbReference type="Pfam" id="PF13426">
    <property type="entry name" value="PAS_9"/>
    <property type="match status" value="1"/>
</dbReference>
<keyword evidence="7" id="KW-1185">Reference proteome</keyword>
<evidence type="ECO:0000259" key="3">
    <source>
        <dbReference type="PROSITE" id="PS50113"/>
    </source>
</evidence>
<evidence type="ECO:0000256" key="1">
    <source>
        <dbReference type="SAM" id="Phobius"/>
    </source>
</evidence>
<dbReference type="PROSITE" id="PS50112">
    <property type="entry name" value="PAS"/>
    <property type="match status" value="2"/>
</dbReference>
<dbReference type="Pfam" id="PF00990">
    <property type="entry name" value="GGDEF"/>
    <property type="match status" value="1"/>
</dbReference>
<keyword evidence="1" id="KW-1133">Transmembrane helix</keyword>
<keyword evidence="1" id="KW-0812">Transmembrane</keyword>
<dbReference type="SMART" id="SM00086">
    <property type="entry name" value="PAC"/>
    <property type="match status" value="2"/>
</dbReference>
<feature type="transmembrane region" description="Helical" evidence="1">
    <location>
        <begin position="12"/>
        <end position="35"/>
    </location>
</feature>
<dbReference type="PROSITE" id="PS50113">
    <property type="entry name" value="PAC"/>
    <property type="match status" value="1"/>
</dbReference>
<dbReference type="NCBIfam" id="TIGR00229">
    <property type="entry name" value="sensory_box"/>
    <property type="match status" value="2"/>
</dbReference>
<dbReference type="Pfam" id="PF13185">
    <property type="entry name" value="GAF_2"/>
    <property type="match status" value="1"/>
</dbReference>
<evidence type="ECO:0000313" key="7">
    <source>
        <dbReference type="Proteomes" id="UP000241895"/>
    </source>
</evidence>
<dbReference type="InterPro" id="IPR000160">
    <property type="entry name" value="GGDEF_dom"/>
</dbReference>
<feature type="transmembrane region" description="Helical" evidence="1">
    <location>
        <begin position="41"/>
        <end position="61"/>
    </location>
</feature>
<dbReference type="Gene3D" id="3.20.20.450">
    <property type="entry name" value="EAL domain"/>
    <property type="match status" value="1"/>
</dbReference>
<dbReference type="CDD" id="cd00130">
    <property type="entry name" value="PAS"/>
    <property type="match status" value="2"/>
</dbReference>
<dbReference type="PANTHER" id="PTHR44757">
    <property type="entry name" value="DIGUANYLATE CYCLASE DGCP"/>
    <property type="match status" value="1"/>
</dbReference>
<feature type="transmembrane region" description="Helical" evidence="1">
    <location>
        <begin position="73"/>
        <end position="93"/>
    </location>
</feature>
<dbReference type="Gene3D" id="3.30.70.270">
    <property type="match status" value="1"/>
</dbReference>
<dbReference type="SMART" id="SM00065">
    <property type="entry name" value="GAF"/>
    <property type="match status" value="1"/>
</dbReference>
<dbReference type="SUPFAM" id="SSF55785">
    <property type="entry name" value="PYP-like sensor domain (PAS domain)"/>
    <property type="match status" value="2"/>
</dbReference>
<feature type="transmembrane region" description="Helical" evidence="1">
    <location>
        <begin position="131"/>
        <end position="153"/>
    </location>
</feature>
<dbReference type="Pfam" id="PF00563">
    <property type="entry name" value="EAL"/>
    <property type="match status" value="1"/>
</dbReference>
<dbReference type="InterPro" id="IPR003018">
    <property type="entry name" value="GAF"/>
</dbReference>
<dbReference type="InterPro" id="IPR029787">
    <property type="entry name" value="Nucleotide_cyclase"/>
</dbReference>
<dbReference type="InterPro" id="IPR001633">
    <property type="entry name" value="EAL_dom"/>
</dbReference>
<sequence>MPFRLRDVAEDAWLLMASSGLLMVGAAGLAAWLIHPVEQPLLVPDVALASLAGGGGVLLQVLRRPRGRSVCGLMMLLLALYAIVHDLVASGPADVQSLLTGGPRMTSWAGLAMLPGCVALMIGVEHRQGSFWWRLSGGLLLLIGAIFTVWLVIPGQAPKVWEVTRSTSPMAVCLLYLIAGPASLVAASRPPNRPLRLQRASIAVACAGVLLSSLAWLSLNHVRQSHVQQDAANTLTNIEERARGQMALHQRWLDRLANRAGEQTTDANTLADVITFYLRDVQSLESLALYRGDQRLWLRSRRAQDSVCRLSEALPRPARGELRLELPDNPLATSARMVRTLADDDLRLVACIDLPGTLAPSNRSVADRTLLAVTDSQGVWWCGFGEDTWQVKDPTLPRLAEQTLELDGRTLSLRALPGPDSDWWLAGSLPALITLIGLIMSYSLAISLSLMRTLLWQTQSLVAAQDQLESYQGIQSMIAREAPLTETLEACCRLFEGHLPNAIATVLTLDPGGETLSLTAGHSLPSEMAPLLARTPVGGTFGTWASAAAARAPRASDDITEDPACAGVHPRLRDGELMACWAYPVVASDERLLGVVSLFFRHSPAQQAEHSRRIERCLELVALAVERDQDRQALFQSEQRYRSLFTYNPDAIYSLDHEGIFVAANTTCSTLTGVPLGDILGRHYEVFVKESDRSWVRDAVRKTLKGEVTRYTLPITTPLGRRVMDITNLPIIIDGDISGTFGIAKDVTERHAQETQLRILQRSVEASINGIVIADARSPELPIIYANPAFMRMTGYPEEEVLGRNCRFLQGEESDPQVVARIRRQLANHSEVRATLLNYRKNGEAFWNDLYISPVMDTDGEVSHFVGVQHDISEHKAYEESLAYHASHDALTGLANRALFEDRLRHDFALAKRQSHHLGVLFIDLDEFKPINDSLGHDVGDKVLIQVAQRLTEALRPGDTVARFGGDEFVVLLPDLDEPEQAVTLAERLLPKVAQAYRVGEHELHVTASIGVAVSSDVTIEPMQLLQQSDMAMYQAKHQGRNALQHFSQDITWGVNERVAMRHDLQAAIDGEQLRLHYQPVFDNHRAIIGVEALLRWEHPVRGQVPPQDFIALAEETGQVIAINHWVLTRACSDLQLLNEAGLEGLAVAVNLSPLQFRRANFLETVRDTLNLTGIEAHQLTLELTEGILMHDTPNAIETLQSLRDMGVEVAIDDFGTGFSSLGYLKHLPVSTVKIDRTFVQGLPDNQEDGAILQGIIAMAHHLELMVVAEGIEHEAQHEFLLQHHCDAFQGFHLAHPMPFERLTRFLGEHRLASQRDAIDRSRRKRHSQA</sequence>
<dbReference type="CDD" id="cd01949">
    <property type="entry name" value="GGDEF"/>
    <property type="match status" value="1"/>
</dbReference>
<dbReference type="PANTHER" id="PTHR44757:SF2">
    <property type="entry name" value="BIOFILM ARCHITECTURE MAINTENANCE PROTEIN MBAA"/>
    <property type="match status" value="1"/>
</dbReference>
<dbReference type="InterPro" id="IPR000700">
    <property type="entry name" value="PAS-assoc_C"/>
</dbReference>
<dbReference type="Proteomes" id="UP000241895">
    <property type="component" value="Unassembled WGS sequence"/>
</dbReference>
<feature type="transmembrane region" description="Helical" evidence="1">
    <location>
        <begin position="105"/>
        <end position="124"/>
    </location>
</feature>
<dbReference type="RefSeq" id="WP_108132036.1">
    <property type="nucleotide sequence ID" value="NZ_PXNS01000004.1"/>
</dbReference>
<dbReference type="Gene3D" id="3.30.450.20">
    <property type="entry name" value="PAS domain"/>
    <property type="match status" value="2"/>
</dbReference>
<feature type="transmembrane region" description="Helical" evidence="1">
    <location>
        <begin position="200"/>
        <end position="219"/>
    </location>
</feature>
<keyword evidence="1" id="KW-0472">Membrane</keyword>
<dbReference type="SMART" id="SM00091">
    <property type="entry name" value="PAS"/>
    <property type="match status" value="2"/>
</dbReference>
<organism evidence="6 7">
    <name type="scientific">Halomonas litopenaei</name>
    <dbReference type="NCBI Taxonomy" id="2109328"/>
    <lineage>
        <taxon>Bacteria</taxon>
        <taxon>Pseudomonadati</taxon>
        <taxon>Pseudomonadota</taxon>
        <taxon>Gammaproteobacteria</taxon>
        <taxon>Oceanospirillales</taxon>
        <taxon>Halomonadaceae</taxon>
        <taxon>Halomonas</taxon>
    </lineage>
</organism>
<dbReference type="EMBL" id="PXNS01000004">
    <property type="protein sequence ID" value="PTL95215.1"/>
    <property type="molecule type" value="Genomic_DNA"/>
</dbReference>
<dbReference type="SMART" id="SM00052">
    <property type="entry name" value="EAL"/>
    <property type="match status" value="1"/>
</dbReference>
<evidence type="ECO:0000259" key="4">
    <source>
        <dbReference type="PROSITE" id="PS50883"/>
    </source>
</evidence>
<feature type="domain" description="PAS" evidence="2">
    <location>
        <begin position="756"/>
        <end position="829"/>
    </location>
</feature>